<dbReference type="Pfam" id="PF01219">
    <property type="entry name" value="DAGK_prokar"/>
    <property type="match status" value="1"/>
</dbReference>
<evidence type="ECO:0000256" key="3">
    <source>
        <dbReference type="ARBA" id="ARBA00022475"/>
    </source>
</evidence>
<evidence type="ECO:0000256" key="2">
    <source>
        <dbReference type="ARBA" id="ARBA00005967"/>
    </source>
</evidence>
<organism evidence="20 21">
    <name type="scientific">Sporomusa malonica</name>
    <dbReference type="NCBI Taxonomy" id="112901"/>
    <lineage>
        <taxon>Bacteria</taxon>
        <taxon>Bacillati</taxon>
        <taxon>Bacillota</taxon>
        <taxon>Negativicutes</taxon>
        <taxon>Selenomonadales</taxon>
        <taxon>Sporomusaceae</taxon>
        <taxon>Sporomusa</taxon>
    </lineage>
</organism>
<dbReference type="GO" id="GO:0046872">
    <property type="term" value="F:metal ion binding"/>
    <property type="evidence" value="ECO:0007669"/>
    <property type="project" value="UniProtKB-KW"/>
</dbReference>
<evidence type="ECO:0000256" key="4">
    <source>
        <dbReference type="ARBA" id="ARBA00022516"/>
    </source>
</evidence>
<keyword evidence="9 17" id="KW-0067">ATP-binding</keyword>
<protein>
    <submittedName>
        <fullName evidence="20">Diacylglycerol kinase (ATP)</fullName>
    </submittedName>
</protein>
<dbReference type="CDD" id="cd14265">
    <property type="entry name" value="UDPK_IM_like"/>
    <property type="match status" value="1"/>
</dbReference>
<dbReference type="GO" id="GO:0016301">
    <property type="term" value="F:kinase activity"/>
    <property type="evidence" value="ECO:0007669"/>
    <property type="project" value="UniProtKB-KW"/>
</dbReference>
<dbReference type="Gene3D" id="1.10.287.3610">
    <property type="match status" value="1"/>
</dbReference>
<evidence type="ECO:0000256" key="19">
    <source>
        <dbReference type="SAM" id="Phobius"/>
    </source>
</evidence>
<feature type="binding site" evidence="16">
    <location>
        <position position="62"/>
    </location>
    <ligand>
        <name>substrate</name>
    </ligand>
</feature>
<keyword evidence="4" id="KW-0444">Lipid biosynthesis</keyword>
<keyword evidence="11" id="KW-0443">Lipid metabolism</keyword>
<evidence type="ECO:0000256" key="10">
    <source>
        <dbReference type="ARBA" id="ARBA00022989"/>
    </source>
</evidence>
<feature type="binding site" evidence="17">
    <location>
        <position position="21"/>
    </location>
    <ligand>
        <name>ATP</name>
        <dbReference type="ChEBI" id="CHEBI:30616"/>
    </ligand>
</feature>
<feature type="binding site" evidence="17">
    <location>
        <position position="2"/>
    </location>
    <ligand>
        <name>ATP</name>
        <dbReference type="ChEBI" id="CHEBI:30616"/>
    </ligand>
</feature>
<feature type="active site" description="Proton acceptor" evidence="15">
    <location>
        <position position="62"/>
    </location>
</feature>
<keyword evidence="14" id="KW-1208">Phospholipid metabolism</keyword>
<dbReference type="GO" id="GO:0005886">
    <property type="term" value="C:plasma membrane"/>
    <property type="evidence" value="ECO:0007669"/>
    <property type="project" value="UniProtKB-SubCell"/>
</dbReference>
<comment type="cofactor">
    <cofactor evidence="18">
        <name>Mg(2+)</name>
        <dbReference type="ChEBI" id="CHEBI:18420"/>
    </cofactor>
    <text evidence="18">Mn(2+), Zn(2+), Cd(2+) and Co(2+) support activity to lesser extents.</text>
</comment>
<evidence type="ECO:0000256" key="14">
    <source>
        <dbReference type="ARBA" id="ARBA00023264"/>
    </source>
</evidence>
<dbReference type="EMBL" id="FWXI01000014">
    <property type="protein sequence ID" value="SMC93967.1"/>
    <property type="molecule type" value="Genomic_DNA"/>
</dbReference>
<evidence type="ECO:0000256" key="9">
    <source>
        <dbReference type="ARBA" id="ARBA00022840"/>
    </source>
</evidence>
<feature type="binding site" evidence="17">
    <location>
        <position position="69"/>
    </location>
    <ligand>
        <name>ATP</name>
        <dbReference type="ChEBI" id="CHEBI:30616"/>
    </ligand>
</feature>
<dbReference type="AlphaFoldDB" id="A0A1W2D8V6"/>
<feature type="binding site" evidence="16">
    <location>
        <position position="2"/>
    </location>
    <ligand>
        <name>substrate</name>
    </ligand>
</feature>
<reference evidence="20 21" key="1">
    <citation type="submission" date="2017-04" db="EMBL/GenBank/DDBJ databases">
        <authorList>
            <person name="Afonso C.L."/>
            <person name="Miller P.J."/>
            <person name="Scott M.A."/>
            <person name="Spackman E."/>
            <person name="Goraichik I."/>
            <person name="Dimitrov K.M."/>
            <person name="Suarez D.L."/>
            <person name="Swayne D.E."/>
        </authorList>
    </citation>
    <scope>NUCLEOTIDE SEQUENCE [LARGE SCALE GENOMIC DNA]</scope>
    <source>
        <strain evidence="20 21">DSM 5090</strain>
    </source>
</reference>
<keyword evidence="18" id="KW-0460">Magnesium</keyword>
<feature type="transmembrane region" description="Helical" evidence="19">
    <location>
        <begin position="89"/>
        <end position="109"/>
    </location>
</feature>
<evidence type="ECO:0000256" key="7">
    <source>
        <dbReference type="ARBA" id="ARBA00022741"/>
    </source>
</evidence>
<keyword evidence="8 20" id="KW-0418">Kinase</keyword>
<evidence type="ECO:0000256" key="18">
    <source>
        <dbReference type="PIRSR" id="PIRSR600829-4"/>
    </source>
</evidence>
<dbReference type="RefSeq" id="WP_084576887.1">
    <property type="nucleotide sequence ID" value="NZ_CP155572.1"/>
</dbReference>
<feature type="binding site" evidence="18">
    <location>
        <position position="69"/>
    </location>
    <ligand>
        <name>a divalent metal cation</name>
        <dbReference type="ChEBI" id="CHEBI:60240"/>
    </ligand>
</feature>
<keyword evidence="5" id="KW-0808">Transferase</keyword>
<evidence type="ECO:0000256" key="17">
    <source>
        <dbReference type="PIRSR" id="PIRSR600829-3"/>
    </source>
</evidence>
<evidence type="ECO:0000256" key="11">
    <source>
        <dbReference type="ARBA" id="ARBA00023098"/>
    </source>
</evidence>
<dbReference type="InterPro" id="IPR000829">
    <property type="entry name" value="DAGK"/>
</dbReference>
<feature type="binding site" evidence="17">
    <location>
        <begin position="78"/>
        <end position="80"/>
    </location>
    <ligand>
        <name>ATP</name>
        <dbReference type="ChEBI" id="CHEBI:30616"/>
    </ligand>
</feature>
<sequence>MRVLAAFRYALAGIIYCVRRERHVKLHLAAAFAAIGLAWWLELSSIEVVVLLMTIAGVITAEIFNTALEAIVDKVSPEYHPLAKVAKDAAAGAVLVQAVAALGVGYVLFWDKLLK</sequence>
<evidence type="ECO:0000256" key="5">
    <source>
        <dbReference type="ARBA" id="ARBA00022679"/>
    </source>
</evidence>
<keyword evidence="18" id="KW-0479">Metal-binding</keyword>
<feature type="transmembrane region" description="Helical" evidence="19">
    <location>
        <begin position="24"/>
        <end position="42"/>
    </location>
</feature>
<dbReference type="GO" id="GO:0005524">
    <property type="term" value="F:ATP binding"/>
    <property type="evidence" value="ECO:0007669"/>
    <property type="project" value="UniProtKB-KW"/>
</dbReference>
<name>A0A1W2D8V6_9FIRM</name>
<keyword evidence="7 17" id="KW-0547">Nucleotide-binding</keyword>
<proteinExistence type="inferred from homology"/>
<feature type="transmembrane region" description="Helical" evidence="19">
    <location>
        <begin position="48"/>
        <end position="68"/>
    </location>
</feature>
<keyword evidence="12 19" id="KW-0472">Membrane</keyword>
<evidence type="ECO:0000256" key="15">
    <source>
        <dbReference type="PIRSR" id="PIRSR600829-1"/>
    </source>
</evidence>
<keyword evidence="13" id="KW-0594">Phospholipid biosynthesis</keyword>
<comment type="similarity">
    <text evidence="2">Belongs to the bacterial diacylglycerol kinase family.</text>
</comment>
<evidence type="ECO:0000313" key="20">
    <source>
        <dbReference type="EMBL" id="SMC93967.1"/>
    </source>
</evidence>
<dbReference type="PANTHER" id="PTHR34299:SF1">
    <property type="entry name" value="DIACYLGLYCEROL KINASE"/>
    <property type="match status" value="1"/>
</dbReference>
<dbReference type="STRING" id="112901.SAMN04488500_11456"/>
<feature type="binding site" evidence="18">
    <location>
        <position position="21"/>
    </location>
    <ligand>
        <name>a divalent metal cation</name>
        <dbReference type="ChEBI" id="CHEBI:60240"/>
    </ligand>
</feature>
<keyword evidence="21" id="KW-1185">Reference proteome</keyword>
<feature type="binding site" evidence="17">
    <location>
        <position position="9"/>
    </location>
    <ligand>
        <name>ATP</name>
        <dbReference type="ChEBI" id="CHEBI:30616"/>
    </ligand>
</feature>
<dbReference type="PANTHER" id="PTHR34299">
    <property type="entry name" value="DIACYLGLYCEROL KINASE"/>
    <property type="match status" value="1"/>
</dbReference>
<comment type="subcellular location">
    <subcellularLocation>
        <location evidence="1">Cell membrane</location>
        <topology evidence="1">Multi-pass membrane protein</topology>
    </subcellularLocation>
</comment>
<evidence type="ECO:0000313" key="21">
    <source>
        <dbReference type="Proteomes" id="UP000192738"/>
    </source>
</evidence>
<evidence type="ECO:0000256" key="12">
    <source>
        <dbReference type="ARBA" id="ARBA00023136"/>
    </source>
</evidence>
<dbReference type="Proteomes" id="UP000192738">
    <property type="component" value="Unassembled WGS sequence"/>
</dbReference>
<gene>
    <name evidence="20" type="ORF">SAMN04488500_11456</name>
</gene>
<evidence type="ECO:0000256" key="13">
    <source>
        <dbReference type="ARBA" id="ARBA00023209"/>
    </source>
</evidence>
<dbReference type="GO" id="GO:0008654">
    <property type="term" value="P:phospholipid biosynthetic process"/>
    <property type="evidence" value="ECO:0007669"/>
    <property type="project" value="UniProtKB-KW"/>
</dbReference>
<feature type="binding site" evidence="17">
    <location>
        <begin position="87"/>
        <end position="88"/>
    </location>
    <ligand>
        <name>ATP</name>
        <dbReference type="ChEBI" id="CHEBI:30616"/>
    </ligand>
</feature>
<accession>A0A1W2D8V6</accession>
<keyword evidence="6 19" id="KW-0812">Transmembrane</keyword>
<keyword evidence="3" id="KW-1003">Cell membrane</keyword>
<evidence type="ECO:0000256" key="1">
    <source>
        <dbReference type="ARBA" id="ARBA00004651"/>
    </source>
</evidence>
<evidence type="ECO:0000256" key="16">
    <source>
        <dbReference type="PIRSR" id="PIRSR600829-2"/>
    </source>
</evidence>
<evidence type="ECO:0000256" key="6">
    <source>
        <dbReference type="ARBA" id="ARBA00022692"/>
    </source>
</evidence>
<dbReference type="InterPro" id="IPR036945">
    <property type="entry name" value="DAGK_sf"/>
</dbReference>
<keyword evidence="10 19" id="KW-1133">Transmembrane helix</keyword>
<dbReference type="InterPro" id="IPR033717">
    <property type="entry name" value="UDPK"/>
</dbReference>
<evidence type="ECO:0000256" key="8">
    <source>
        <dbReference type="ARBA" id="ARBA00022777"/>
    </source>
</evidence>